<protein>
    <recommendedName>
        <fullName evidence="2">Protein TIFY</fullName>
    </recommendedName>
    <alternativeName>
        <fullName evidence="2">Jasmonate ZIM domain-containing protein</fullName>
    </alternativeName>
</protein>
<proteinExistence type="inferred from homology"/>
<name>A0ABD1U417_9LAMI</name>
<dbReference type="GO" id="GO:0009611">
    <property type="term" value="P:response to wounding"/>
    <property type="evidence" value="ECO:0007669"/>
    <property type="project" value="UniProtKB-UniRule"/>
</dbReference>
<evidence type="ECO:0000256" key="2">
    <source>
        <dbReference type="RuleBase" id="RU369065"/>
    </source>
</evidence>
<dbReference type="GO" id="GO:0031347">
    <property type="term" value="P:regulation of defense response"/>
    <property type="evidence" value="ECO:0007669"/>
    <property type="project" value="UniProtKB-UniRule"/>
</dbReference>
<gene>
    <name evidence="5" type="ORF">Adt_15998</name>
</gene>
<sequence>MSRSVIELDFFRMEKELSSDPPPPPPKPSTYERRRSFRDIQGVISKINPEVLKTVIANGCLGTNAKSLSVPCTPKPLHQSTIRQTNEHKTIAETAPMTIFYNGAVAVFDVSPDKAQDILVLAEEGVQKPAESLDSKETDPSSDQTNILGNLNGDFPLARRMSLQRFLEKRKERSNMVAPYPYGYGCLNKHFSFGQSVFT</sequence>
<accession>A0ABD1U417</accession>
<comment type="similarity">
    <text evidence="1 2">Belongs to the TIFY/JAZ family.</text>
</comment>
<evidence type="ECO:0000256" key="3">
    <source>
        <dbReference type="SAM" id="MobiDB-lite"/>
    </source>
</evidence>
<evidence type="ECO:0000313" key="5">
    <source>
        <dbReference type="EMBL" id="KAL2519751.1"/>
    </source>
</evidence>
<evidence type="ECO:0000256" key="1">
    <source>
        <dbReference type="ARBA" id="ARBA00008614"/>
    </source>
</evidence>
<feature type="region of interest" description="Disordered" evidence="3">
    <location>
        <begin position="13"/>
        <end position="32"/>
    </location>
</feature>
<keyword evidence="2" id="KW-0539">Nucleus</keyword>
<dbReference type="InterPro" id="IPR010399">
    <property type="entry name" value="Tify_dom"/>
</dbReference>
<keyword evidence="6" id="KW-1185">Reference proteome</keyword>
<dbReference type="SMART" id="SM00979">
    <property type="entry name" value="TIFY"/>
    <property type="match status" value="1"/>
</dbReference>
<organism evidence="5 6">
    <name type="scientific">Abeliophyllum distichum</name>
    <dbReference type="NCBI Taxonomy" id="126358"/>
    <lineage>
        <taxon>Eukaryota</taxon>
        <taxon>Viridiplantae</taxon>
        <taxon>Streptophyta</taxon>
        <taxon>Embryophyta</taxon>
        <taxon>Tracheophyta</taxon>
        <taxon>Spermatophyta</taxon>
        <taxon>Magnoliopsida</taxon>
        <taxon>eudicotyledons</taxon>
        <taxon>Gunneridae</taxon>
        <taxon>Pentapetalae</taxon>
        <taxon>asterids</taxon>
        <taxon>lamiids</taxon>
        <taxon>Lamiales</taxon>
        <taxon>Oleaceae</taxon>
        <taxon>Forsythieae</taxon>
        <taxon>Abeliophyllum</taxon>
    </lineage>
</organism>
<keyword evidence="2" id="KW-1184">Jasmonic acid signaling pathway</keyword>
<dbReference type="PANTHER" id="PTHR33077:SF5">
    <property type="entry name" value="PROTEIN TIFY 9"/>
    <property type="match status" value="1"/>
</dbReference>
<dbReference type="Proteomes" id="UP001604336">
    <property type="component" value="Unassembled WGS sequence"/>
</dbReference>
<evidence type="ECO:0000259" key="4">
    <source>
        <dbReference type="PROSITE" id="PS51320"/>
    </source>
</evidence>
<comment type="domain">
    <text evidence="2">The jas domain is required for interaction with COI1.</text>
</comment>
<evidence type="ECO:0000313" key="6">
    <source>
        <dbReference type="Proteomes" id="UP001604336"/>
    </source>
</evidence>
<dbReference type="Pfam" id="PF09425">
    <property type="entry name" value="Jas_motif"/>
    <property type="match status" value="1"/>
</dbReference>
<dbReference type="GO" id="GO:0005634">
    <property type="term" value="C:nucleus"/>
    <property type="evidence" value="ECO:0007669"/>
    <property type="project" value="UniProtKB-SubCell"/>
</dbReference>
<dbReference type="PROSITE" id="PS51320">
    <property type="entry name" value="TIFY"/>
    <property type="match status" value="1"/>
</dbReference>
<dbReference type="EMBL" id="JBFOLK010000004">
    <property type="protein sequence ID" value="KAL2519751.1"/>
    <property type="molecule type" value="Genomic_DNA"/>
</dbReference>
<comment type="subcellular location">
    <subcellularLocation>
        <location evidence="2">Nucleus</location>
    </subcellularLocation>
</comment>
<reference evidence="6" key="1">
    <citation type="submission" date="2024-07" db="EMBL/GenBank/DDBJ databases">
        <title>Two chromosome-level genome assemblies of Korean endemic species Abeliophyllum distichum and Forsythia ovata (Oleaceae).</title>
        <authorList>
            <person name="Jang H."/>
        </authorList>
    </citation>
    <scope>NUCLEOTIDE SEQUENCE [LARGE SCALE GENOMIC DNA]</scope>
</reference>
<feature type="region of interest" description="Disordered" evidence="3">
    <location>
        <begin position="129"/>
        <end position="150"/>
    </location>
</feature>
<comment type="function">
    <text evidence="2">Repressor of jasmonate responses.</text>
</comment>
<dbReference type="InterPro" id="IPR040390">
    <property type="entry name" value="TIFY/JAZ"/>
</dbReference>
<dbReference type="PANTHER" id="PTHR33077">
    <property type="entry name" value="PROTEIN TIFY 4A-RELATED-RELATED"/>
    <property type="match status" value="1"/>
</dbReference>
<dbReference type="InterPro" id="IPR018467">
    <property type="entry name" value="CCT_CS"/>
</dbReference>
<dbReference type="AlphaFoldDB" id="A0ABD1U417"/>
<feature type="domain" description="Tify" evidence="4">
    <location>
        <begin position="90"/>
        <end position="124"/>
    </location>
</feature>
<dbReference type="GO" id="GO:2000022">
    <property type="term" value="P:regulation of jasmonic acid mediated signaling pathway"/>
    <property type="evidence" value="ECO:0007669"/>
    <property type="project" value="UniProtKB-UniRule"/>
</dbReference>
<dbReference type="Pfam" id="PF06200">
    <property type="entry name" value="tify"/>
    <property type="match status" value="1"/>
</dbReference>
<comment type="caution">
    <text evidence="5">The sequence shown here is derived from an EMBL/GenBank/DDBJ whole genome shotgun (WGS) entry which is preliminary data.</text>
</comment>